<reference evidence="3" key="1">
    <citation type="submission" date="2022-04" db="EMBL/GenBank/DDBJ databases">
        <title>Carnegiea gigantea Genome sequencing and assembly v2.</title>
        <authorList>
            <person name="Copetti D."/>
            <person name="Sanderson M.J."/>
            <person name="Burquez A."/>
            <person name="Wojciechowski M.F."/>
        </authorList>
    </citation>
    <scope>NUCLEOTIDE SEQUENCE</scope>
    <source>
        <strain evidence="3">SGP5-SGP5p</strain>
        <tissue evidence="3">Aerial part</tissue>
    </source>
</reference>
<keyword evidence="2" id="KW-0812">Transmembrane</keyword>
<proteinExistence type="predicted"/>
<dbReference type="SUPFAM" id="SSF54928">
    <property type="entry name" value="RNA-binding domain, RBD"/>
    <property type="match status" value="1"/>
</dbReference>
<organism evidence="3 4">
    <name type="scientific">Carnegiea gigantea</name>
    <dbReference type="NCBI Taxonomy" id="171969"/>
    <lineage>
        <taxon>Eukaryota</taxon>
        <taxon>Viridiplantae</taxon>
        <taxon>Streptophyta</taxon>
        <taxon>Embryophyta</taxon>
        <taxon>Tracheophyta</taxon>
        <taxon>Spermatophyta</taxon>
        <taxon>Magnoliopsida</taxon>
        <taxon>eudicotyledons</taxon>
        <taxon>Gunneridae</taxon>
        <taxon>Pentapetalae</taxon>
        <taxon>Caryophyllales</taxon>
        <taxon>Cactineae</taxon>
        <taxon>Cactaceae</taxon>
        <taxon>Cactoideae</taxon>
        <taxon>Echinocereeae</taxon>
        <taxon>Carnegiea</taxon>
    </lineage>
</organism>
<accession>A0A9Q1GRH7</accession>
<name>A0A9Q1GRH7_9CARY</name>
<comment type="caution">
    <text evidence="3">The sequence shown here is derived from an EMBL/GenBank/DDBJ whole genome shotgun (WGS) entry which is preliminary data.</text>
</comment>
<keyword evidence="2" id="KW-1133">Transmembrane helix</keyword>
<keyword evidence="4" id="KW-1185">Reference proteome</keyword>
<dbReference type="GO" id="GO:0003676">
    <property type="term" value="F:nucleic acid binding"/>
    <property type="evidence" value="ECO:0007669"/>
    <property type="project" value="InterPro"/>
</dbReference>
<dbReference type="InterPro" id="IPR035979">
    <property type="entry name" value="RBD_domain_sf"/>
</dbReference>
<dbReference type="EMBL" id="JAKOGI010001601">
    <property type="protein sequence ID" value="KAJ8424798.1"/>
    <property type="molecule type" value="Genomic_DNA"/>
</dbReference>
<dbReference type="Proteomes" id="UP001153076">
    <property type="component" value="Unassembled WGS sequence"/>
</dbReference>
<evidence type="ECO:0000256" key="1">
    <source>
        <dbReference type="SAM" id="MobiDB-lite"/>
    </source>
</evidence>
<feature type="transmembrane region" description="Helical" evidence="2">
    <location>
        <begin position="28"/>
        <end position="53"/>
    </location>
</feature>
<evidence type="ECO:0000256" key="2">
    <source>
        <dbReference type="SAM" id="Phobius"/>
    </source>
</evidence>
<gene>
    <name evidence="3" type="ORF">Cgig2_018690</name>
</gene>
<dbReference type="AlphaFoldDB" id="A0A9Q1GRH7"/>
<sequence length="190" mass="21115">MKWFRPPRTPQQPSLDGHLAPPCRPAALVLPLVALLLFLSSLLSSVATVYPFLSRPRLVDTISDDLNITSFKDLFSSFGEVLDAYIPNHVGQKICNCKLYVMWARFQKRMSATGRMGSDPTKRKPVCKWIPKVKNVPSQDLGSPYKQALLSNPNGNELEGQENANDAVDKDVHEGLSNNSKTITQHLDNA</sequence>
<keyword evidence="2" id="KW-0472">Membrane</keyword>
<evidence type="ECO:0000313" key="3">
    <source>
        <dbReference type="EMBL" id="KAJ8424798.1"/>
    </source>
</evidence>
<protein>
    <submittedName>
        <fullName evidence="3">Uncharacterized protein</fullName>
    </submittedName>
</protein>
<evidence type="ECO:0000313" key="4">
    <source>
        <dbReference type="Proteomes" id="UP001153076"/>
    </source>
</evidence>
<dbReference type="OrthoDB" id="1749483at2759"/>
<feature type="region of interest" description="Disordered" evidence="1">
    <location>
        <begin position="138"/>
        <end position="162"/>
    </location>
</feature>